<keyword evidence="2" id="KW-1185">Reference proteome</keyword>
<evidence type="ECO:0000313" key="2">
    <source>
        <dbReference type="Proteomes" id="UP000192578"/>
    </source>
</evidence>
<comment type="caution">
    <text evidence="1">The sequence shown here is derived from an EMBL/GenBank/DDBJ whole genome shotgun (WGS) entry which is preliminary data.</text>
</comment>
<dbReference type="AlphaFoldDB" id="A0A1W0X8Q5"/>
<reference evidence="2" key="1">
    <citation type="submission" date="2017-01" db="EMBL/GenBank/DDBJ databases">
        <title>Comparative genomics of anhydrobiosis in the tardigrade Hypsibius dujardini.</title>
        <authorList>
            <person name="Yoshida Y."/>
            <person name="Koutsovoulos G."/>
            <person name="Laetsch D."/>
            <person name="Stevens L."/>
            <person name="Kumar S."/>
            <person name="Horikawa D."/>
            <person name="Ishino K."/>
            <person name="Komine S."/>
            <person name="Tomita M."/>
            <person name="Blaxter M."/>
            <person name="Arakawa K."/>
        </authorList>
    </citation>
    <scope>NUCLEOTIDE SEQUENCE [LARGE SCALE GENOMIC DNA]</scope>
    <source>
        <strain evidence="2">Z151</strain>
    </source>
</reference>
<dbReference type="EMBL" id="MTYJ01000009">
    <property type="protein sequence ID" value="OQV23925.1"/>
    <property type="molecule type" value="Genomic_DNA"/>
</dbReference>
<accession>A0A1W0X8Q5</accession>
<gene>
    <name evidence="1" type="ORF">BV898_02273</name>
</gene>
<protein>
    <submittedName>
        <fullName evidence="1">Uncharacterized protein</fullName>
    </submittedName>
</protein>
<sequence>MTMRSGKRFSARAKEEHWKTGACAAGSVEEPPTKDSVAIDVNSDASKITADSVFWEGTFGHCFITETVQGGNRDILYDILYDIRPNGFYCAAPILPVVELRLTGPSLPKPVRGDIGSLGSFTGEVRRLGDVLGDKTFYNCHVAPTITVHIADIQSVEAEDLHAAVFAQLPWPYTHRSRPNGWADMPRYCREATTNGLATQSNNYTYSRLTWRKAGVHATIIYQLTSAPDTICIQGTIAKWIAFTASPGLLYHARENPQNGSGAPYVLEEDHHICLVY</sequence>
<evidence type="ECO:0000313" key="1">
    <source>
        <dbReference type="EMBL" id="OQV23925.1"/>
    </source>
</evidence>
<proteinExistence type="predicted"/>
<name>A0A1W0X8Q5_HYPEX</name>
<organism evidence="1 2">
    <name type="scientific">Hypsibius exemplaris</name>
    <name type="common">Freshwater tardigrade</name>
    <dbReference type="NCBI Taxonomy" id="2072580"/>
    <lineage>
        <taxon>Eukaryota</taxon>
        <taxon>Metazoa</taxon>
        <taxon>Ecdysozoa</taxon>
        <taxon>Tardigrada</taxon>
        <taxon>Eutardigrada</taxon>
        <taxon>Parachela</taxon>
        <taxon>Hypsibioidea</taxon>
        <taxon>Hypsibiidae</taxon>
        <taxon>Hypsibius</taxon>
    </lineage>
</organism>
<dbReference type="Proteomes" id="UP000192578">
    <property type="component" value="Unassembled WGS sequence"/>
</dbReference>